<dbReference type="EMBL" id="AALHWI010000001">
    <property type="protein sequence ID" value="ECZ8066014.1"/>
    <property type="molecule type" value="Genomic_DNA"/>
</dbReference>
<protein>
    <submittedName>
        <fullName evidence="2">Restriction endonuclease</fullName>
    </submittedName>
</protein>
<dbReference type="Pfam" id="PF04471">
    <property type="entry name" value="Mrr_cat"/>
    <property type="match status" value="1"/>
</dbReference>
<sequence length="474" mass="56117">MLNFKELDKDGKEFELLIRELLFSKGFKVYWSGVGPDGGRDLVCIEEHKSFFAPSQKKWLIQCKHNANGGGSVGIKDLDDIVDSCSQHGATGFILACSTQPSSAVVDRLESITNNPKNDITAIYWDYVFIEQALSTPALWRVAQRFFPVSSEATSWKVYATENPNHWVVNYKGYYFHLANRIGSYHEHHFESISKRIEEIESIEMPKNHFIRVRSVYFDDKNGNYTWYLDYMYPNADRPKYSSAEIKHYLGDGYALEDGQCYLFDVKLRSYFQFSDHYDPDHYDYYSPYINNYLYGMKREGNWDDHEEAYRSDQELIEKLEACRNVSFEKLAEKFKELDFCRLMRSSNARLEDLDKFHLQRNWSDLISSLDIETDRFFSAWFIFDVNNVNRFHELVSYIPQHVLYNFRLTRAYIYLPERDNRSVLDSNDDEYIFELTLSIHPAELNNKFIAREKLNEYFDLILNGINEFQSKYY</sequence>
<evidence type="ECO:0000259" key="1">
    <source>
        <dbReference type="Pfam" id="PF04471"/>
    </source>
</evidence>
<keyword evidence="2" id="KW-0540">Nuclease</keyword>
<dbReference type="EMBL" id="AAGDBY010000012">
    <property type="protein sequence ID" value="EBM5892690.1"/>
    <property type="molecule type" value="Genomic_DNA"/>
</dbReference>
<evidence type="ECO:0000313" key="4">
    <source>
        <dbReference type="EMBL" id="ECZ8066014.1"/>
    </source>
</evidence>
<dbReference type="GO" id="GO:0004519">
    <property type="term" value="F:endonuclease activity"/>
    <property type="evidence" value="ECO:0007669"/>
    <property type="project" value="UniProtKB-KW"/>
</dbReference>
<evidence type="ECO:0000313" key="3">
    <source>
        <dbReference type="EMBL" id="EBN8300234.1"/>
    </source>
</evidence>
<dbReference type="InterPro" id="IPR011335">
    <property type="entry name" value="Restrct_endonuc-II-like"/>
</dbReference>
<dbReference type="InterPro" id="IPR011856">
    <property type="entry name" value="tRNA_endonuc-like_dom_sf"/>
</dbReference>
<proteinExistence type="predicted"/>
<reference evidence="2" key="1">
    <citation type="submission" date="2018-08" db="EMBL/GenBank/DDBJ databases">
        <authorList>
            <consortium name="PulseNet: The National Subtyping Network for Foodborne Disease Surveillance"/>
            <person name="Tarr C.L."/>
            <person name="Trees E."/>
            <person name="Katz L.S."/>
            <person name="Carleton-Romer H.A."/>
            <person name="Stroika S."/>
            <person name="Kucerova Z."/>
            <person name="Roache K.F."/>
            <person name="Sabol A.L."/>
            <person name="Besser J."/>
            <person name="Gerner-Smidt P."/>
        </authorList>
    </citation>
    <scope>NUCLEOTIDE SEQUENCE</scope>
    <source>
        <strain evidence="4">2013K-0359</strain>
        <strain evidence="2">PNUSAS049162</strain>
        <strain evidence="3">PNUSAS050161</strain>
    </source>
</reference>
<dbReference type="GO" id="GO:0009307">
    <property type="term" value="P:DNA restriction-modification system"/>
    <property type="evidence" value="ECO:0007669"/>
    <property type="project" value="InterPro"/>
</dbReference>
<name>A0A5T6MZ42_SALER</name>
<keyword evidence="2" id="KW-0255">Endonuclease</keyword>
<feature type="domain" description="Restriction endonuclease type IV Mrr" evidence="1">
    <location>
        <begin position="10"/>
        <end position="98"/>
    </location>
</feature>
<comment type="caution">
    <text evidence="2">The sequence shown here is derived from an EMBL/GenBank/DDBJ whole genome shotgun (WGS) entry which is preliminary data.</text>
</comment>
<keyword evidence="2" id="KW-0378">Hydrolase</keyword>
<evidence type="ECO:0000313" key="2">
    <source>
        <dbReference type="EMBL" id="EBM5892690.1"/>
    </source>
</evidence>
<gene>
    <name evidence="3" type="ORF">D1D77_11110</name>
    <name evidence="2" type="ORF">D1E52_15800</name>
    <name evidence="4" type="ORF">NE17_00740</name>
</gene>
<dbReference type="SUPFAM" id="SSF52980">
    <property type="entry name" value="Restriction endonuclease-like"/>
    <property type="match status" value="1"/>
</dbReference>
<dbReference type="AlphaFoldDB" id="A0A5T6MZ42"/>
<dbReference type="GO" id="GO:0003677">
    <property type="term" value="F:DNA binding"/>
    <property type="evidence" value="ECO:0007669"/>
    <property type="project" value="InterPro"/>
</dbReference>
<accession>A0A5T6MZ42</accession>
<dbReference type="Gene3D" id="3.40.1350.10">
    <property type="match status" value="1"/>
</dbReference>
<organism evidence="2">
    <name type="scientific">Salmonella enterica</name>
    <name type="common">Salmonella choleraesuis</name>
    <dbReference type="NCBI Taxonomy" id="28901"/>
    <lineage>
        <taxon>Bacteria</taxon>
        <taxon>Pseudomonadati</taxon>
        <taxon>Pseudomonadota</taxon>
        <taxon>Gammaproteobacteria</taxon>
        <taxon>Enterobacterales</taxon>
        <taxon>Enterobacteriaceae</taxon>
        <taxon>Salmonella</taxon>
    </lineage>
</organism>
<dbReference type="InterPro" id="IPR007560">
    <property type="entry name" value="Restrct_endonuc_IV_Mrr"/>
</dbReference>
<dbReference type="EMBL" id="AAGGXD010000018">
    <property type="protein sequence ID" value="EBN8300234.1"/>
    <property type="molecule type" value="Genomic_DNA"/>
</dbReference>